<sequence precursor="true">MPGRFLPRTRTSRTVLAGGLTMLALGLTGCSSFTPLIGAQPLQNVAAATTPTPSATPDLVFDSVFTDMGSVHPTLMIGDDLELQLDMWTEQKTHEWYTDSEKLFSFVINVFDRSVPADAPFAAKRLVYMSNISVTATTSTTSGASVSPFVLDTDPLLVTLDPEALRSADGLLITSPKGGFQLESNQIGTLSADTYGVMLDFAMTISAESSAGAGGYTKQIVHVPVPVAIFPRA</sequence>
<dbReference type="RefSeq" id="WP_066595240.1">
    <property type="nucleotide sequence ID" value="NZ_CP016282.1"/>
</dbReference>
<protein>
    <recommendedName>
        <fullName evidence="3">Fructose 1,6-bisphosphatase</fullName>
    </recommendedName>
</protein>
<name>A0A1B1BJA7_9MICO</name>
<accession>A0A1B1BJA7</accession>
<evidence type="ECO:0008006" key="3">
    <source>
        <dbReference type="Google" id="ProtNLM"/>
    </source>
</evidence>
<evidence type="ECO:0000313" key="2">
    <source>
        <dbReference type="Proteomes" id="UP000092582"/>
    </source>
</evidence>
<proteinExistence type="predicted"/>
<dbReference type="EMBL" id="CP016282">
    <property type="protein sequence ID" value="ANP72621.1"/>
    <property type="molecule type" value="Genomic_DNA"/>
</dbReference>
<dbReference type="KEGG" id="cart:PA27867_1667"/>
<gene>
    <name evidence="1" type="ORF">PA27867_1667</name>
</gene>
<dbReference type="AlphaFoldDB" id="A0A1B1BJA7"/>
<organism evidence="1 2">
    <name type="scientific">Cryobacterium arcticum</name>
    <dbReference type="NCBI Taxonomy" id="670052"/>
    <lineage>
        <taxon>Bacteria</taxon>
        <taxon>Bacillati</taxon>
        <taxon>Actinomycetota</taxon>
        <taxon>Actinomycetes</taxon>
        <taxon>Micrococcales</taxon>
        <taxon>Microbacteriaceae</taxon>
        <taxon>Cryobacterium</taxon>
    </lineage>
</organism>
<reference evidence="1 2" key="1">
    <citation type="submission" date="2016-06" db="EMBL/GenBank/DDBJ databases">
        <title>Genome sequencing of Cryobacterium arcticum PAMC 27867.</title>
        <authorList>
            <person name="Lee J."/>
            <person name="Kim O.-S."/>
        </authorList>
    </citation>
    <scope>NUCLEOTIDE SEQUENCE [LARGE SCALE GENOMIC DNA]</scope>
    <source>
        <strain evidence="1 2">PAMC 27867</strain>
    </source>
</reference>
<evidence type="ECO:0000313" key="1">
    <source>
        <dbReference type="EMBL" id="ANP72621.1"/>
    </source>
</evidence>
<keyword evidence="2" id="KW-1185">Reference proteome</keyword>
<dbReference type="Proteomes" id="UP000092582">
    <property type="component" value="Chromosome 1"/>
</dbReference>
<dbReference type="STRING" id="670052.PA27867_1667"/>
<dbReference type="OrthoDB" id="5061031at2"/>
<dbReference type="PROSITE" id="PS51257">
    <property type="entry name" value="PROKAR_LIPOPROTEIN"/>
    <property type="match status" value="1"/>
</dbReference>